<evidence type="ECO:0000256" key="6">
    <source>
        <dbReference type="ARBA" id="ARBA00022695"/>
    </source>
</evidence>
<dbReference type="Pfam" id="PF02767">
    <property type="entry name" value="DNA_pol3_beta_2"/>
    <property type="match status" value="1"/>
</dbReference>
<dbReference type="CDD" id="cd00140">
    <property type="entry name" value="beta_clamp"/>
    <property type="match status" value="1"/>
</dbReference>
<comment type="subcellular location">
    <subcellularLocation>
        <location evidence="1 10">Cytoplasm</location>
    </subcellularLocation>
</comment>
<dbReference type="NCBIfam" id="TIGR00663">
    <property type="entry name" value="dnan"/>
    <property type="match status" value="1"/>
</dbReference>
<dbReference type="Gene3D" id="3.10.150.10">
    <property type="entry name" value="DNA Polymerase III, subunit A, domain 2"/>
    <property type="match status" value="1"/>
</dbReference>
<keyword evidence="9" id="KW-0238">DNA-binding</keyword>
<dbReference type="InterPro" id="IPR022635">
    <property type="entry name" value="DNA_polIII_beta_C"/>
</dbReference>
<evidence type="ECO:0000256" key="5">
    <source>
        <dbReference type="ARBA" id="ARBA00022679"/>
    </source>
</evidence>
<evidence type="ECO:0000259" key="12">
    <source>
        <dbReference type="Pfam" id="PF02767"/>
    </source>
</evidence>
<reference evidence="15" key="1">
    <citation type="journal article" date="2017" name="Appl. Environ. Microbiol.">
        <title>Genomic analysis of Calderihabitans maritimus KKC1, a thermophilic hydrogenogenic carboxydotrophic bacterium isolated from marine sediment.</title>
        <authorList>
            <person name="Omae K."/>
            <person name="Yoneda Y."/>
            <person name="Fukuyama Y."/>
            <person name="Yoshida T."/>
            <person name="Sako Y."/>
        </authorList>
    </citation>
    <scope>NUCLEOTIDE SEQUENCE [LARGE SCALE GENOMIC DNA]</scope>
    <source>
        <strain evidence="15">KKC1</strain>
    </source>
</reference>
<evidence type="ECO:0000313" key="14">
    <source>
        <dbReference type="EMBL" id="GAW93647.1"/>
    </source>
</evidence>
<sequence>MKVSCSQENLTHGVNMVQRAVSDKNTMPILGGIFLQAKENSLSFRATNLELSIECTVTAEIEEEGCVVLPARIFSELVRRLPQGPIYIESENEGTSVKIRYNQSELQLNTFNAEEFPSLPEVKEENKVILNASLLKNMIKQVAIAISKDESRPIFTGVLFEFEQSLLNMVATDTHRLALRQGQINEHYSGLEQTSFIIPGRTLMELSRLLNEEAGEVQLIFTESQAMFSFENIRVVSRLIEGTFPNYRQVIPEERNTRITIENSTFLQAVERASLFARDEDHQGFSVIKLKTTDSGLIIDGASPELGRVHEEVVASVEGEMTEIAFNAKYISDVLKVIEAEEIIMDLSGSLSPGVIKPRESDGYLYLILPVRMD</sequence>
<dbReference type="SUPFAM" id="SSF55979">
    <property type="entry name" value="DNA clamp"/>
    <property type="match status" value="3"/>
</dbReference>
<dbReference type="InterPro" id="IPR022634">
    <property type="entry name" value="DNA_polIII_beta_N"/>
</dbReference>
<evidence type="ECO:0000256" key="4">
    <source>
        <dbReference type="ARBA" id="ARBA00022490"/>
    </source>
</evidence>
<name>A0A1Z5HWB9_9FIRM</name>
<dbReference type="EMBL" id="BDGJ01000168">
    <property type="protein sequence ID" value="GAW93647.1"/>
    <property type="molecule type" value="Genomic_DNA"/>
</dbReference>
<dbReference type="GO" id="GO:0009360">
    <property type="term" value="C:DNA polymerase III complex"/>
    <property type="evidence" value="ECO:0007669"/>
    <property type="project" value="InterPro"/>
</dbReference>
<keyword evidence="15" id="KW-1185">Reference proteome</keyword>
<feature type="domain" description="DNA polymerase III beta sliding clamp central" evidence="12">
    <location>
        <begin position="130"/>
        <end position="246"/>
    </location>
</feature>
<comment type="caution">
    <text evidence="14">The sequence shown here is derived from an EMBL/GenBank/DDBJ whole genome shotgun (WGS) entry which is preliminary data.</text>
</comment>
<dbReference type="GO" id="GO:0006271">
    <property type="term" value="P:DNA strand elongation involved in DNA replication"/>
    <property type="evidence" value="ECO:0007669"/>
    <property type="project" value="TreeGrafter"/>
</dbReference>
<keyword evidence="5 10" id="KW-0808">Transferase</keyword>
<keyword evidence="6 10" id="KW-0548">Nucleotidyltransferase</keyword>
<dbReference type="GO" id="GO:0003677">
    <property type="term" value="F:DNA binding"/>
    <property type="evidence" value="ECO:0007669"/>
    <property type="project" value="UniProtKB-UniRule"/>
</dbReference>
<dbReference type="PANTHER" id="PTHR30478">
    <property type="entry name" value="DNA POLYMERASE III SUBUNIT BETA"/>
    <property type="match status" value="1"/>
</dbReference>
<evidence type="ECO:0000256" key="8">
    <source>
        <dbReference type="ARBA" id="ARBA00022932"/>
    </source>
</evidence>
<comment type="similarity">
    <text evidence="2 10">Belongs to the beta sliding clamp family.</text>
</comment>
<dbReference type="OrthoDB" id="8421503at2"/>
<dbReference type="PIRSF" id="PIRSF000804">
    <property type="entry name" value="DNA_pol_III_b"/>
    <property type="match status" value="1"/>
</dbReference>
<dbReference type="Proteomes" id="UP000197032">
    <property type="component" value="Unassembled WGS sequence"/>
</dbReference>
<evidence type="ECO:0000256" key="7">
    <source>
        <dbReference type="ARBA" id="ARBA00022705"/>
    </source>
</evidence>
<keyword evidence="8 10" id="KW-0239">DNA-directed DNA polymerase</keyword>
<dbReference type="GO" id="GO:0003887">
    <property type="term" value="F:DNA-directed DNA polymerase activity"/>
    <property type="evidence" value="ECO:0007669"/>
    <property type="project" value="UniProtKB-UniRule"/>
</dbReference>
<dbReference type="SMART" id="SM00480">
    <property type="entry name" value="POL3Bc"/>
    <property type="match status" value="1"/>
</dbReference>
<evidence type="ECO:0000256" key="1">
    <source>
        <dbReference type="ARBA" id="ARBA00004496"/>
    </source>
</evidence>
<dbReference type="PANTHER" id="PTHR30478:SF0">
    <property type="entry name" value="BETA SLIDING CLAMP"/>
    <property type="match status" value="1"/>
</dbReference>
<gene>
    <name evidence="14" type="ORF">KKC1_27750</name>
</gene>
<organism evidence="14 15">
    <name type="scientific">Calderihabitans maritimus</name>
    <dbReference type="NCBI Taxonomy" id="1246530"/>
    <lineage>
        <taxon>Bacteria</taxon>
        <taxon>Bacillati</taxon>
        <taxon>Bacillota</taxon>
        <taxon>Clostridia</taxon>
        <taxon>Neomoorellales</taxon>
        <taxon>Calderihabitantaceae</taxon>
        <taxon>Calderihabitans</taxon>
    </lineage>
</organism>
<protein>
    <recommendedName>
        <fullName evidence="3 10">Beta sliding clamp</fullName>
    </recommendedName>
</protein>
<dbReference type="AlphaFoldDB" id="A0A1Z5HWB9"/>
<dbReference type="Gene3D" id="3.70.10.10">
    <property type="match status" value="1"/>
</dbReference>
<comment type="function">
    <text evidence="10">Confers DNA tethering and processivity to DNA polymerases and other proteins. Acts as a clamp, forming a ring around DNA (a reaction catalyzed by the clamp-loading complex) which diffuses in an ATP-independent manner freely and bidirectionally along dsDNA. Initially characterized for its ability to contact the catalytic subunit of DNA polymerase III (Pol III), a complex, multichain enzyme responsible for most of the replicative synthesis in bacteria; Pol III exhibits 3'-5' exonuclease proofreading activity. The beta chain is required for initiation of replication as well as for processivity of DNA replication.</text>
</comment>
<dbReference type="RefSeq" id="WP_088554736.1">
    <property type="nucleotide sequence ID" value="NZ_BDGJ01000168.1"/>
</dbReference>
<dbReference type="Pfam" id="PF02768">
    <property type="entry name" value="DNA_pol3_beta_3"/>
    <property type="match status" value="1"/>
</dbReference>
<comment type="subunit">
    <text evidence="10">Forms a ring-shaped head-to-tail homodimer around DNA.</text>
</comment>
<evidence type="ECO:0000259" key="13">
    <source>
        <dbReference type="Pfam" id="PF02768"/>
    </source>
</evidence>
<dbReference type="InterPro" id="IPR001001">
    <property type="entry name" value="DNA_polIII_beta"/>
</dbReference>
<feature type="domain" description="DNA polymerase III beta sliding clamp N-terminal" evidence="11">
    <location>
        <begin position="1"/>
        <end position="120"/>
    </location>
</feature>
<feature type="domain" description="DNA polymerase III beta sliding clamp C-terminal" evidence="13">
    <location>
        <begin position="248"/>
        <end position="372"/>
    </location>
</feature>
<dbReference type="Pfam" id="PF00712">
    <property type="entry name" value="DNA_pol3_beta"/>
    <property type="match status" value="1"/>
</dbReference>
<keyword evidence="4 10" id="KW-0963">Cytoplasm</keyword>
<evidence type="ECO:0000256" key="9">
    <source>
        <dbReference type="ARBA" id="ARBA00023125"/>
    </source>
</evidence>
<evidence type="ECO:0000259" key="11">
    <source>
        <dbReference type="Pfam" id="PF00712"/>
    </source>
</evidence>
<keyword evidence="7 10" id="KW-0235">DNA replication</keyword>
<evidence type="ECO:0000256" key="3">
    <source>
        <dbReference type="ARBA" id="ARBA00021035"/>
    </source>
</evidence>
<dbReference type="InterPro" id="IPR022637">
    <property type="entry name" value="DNA_polIII_beta_cen"/>
</dbReference>
<dbReference type="GO" id="GO:0008408">
    <property type="term" value="F:3'-5' exonuclease activity"/>
    <property type="evidence" value="ECO:0007669"/>
    <property type="project" value="InterPro"/>
</dbReference>
<evidence type="ECO:0000313" key="15">
    <source>
        <dbReference type="Proteomes" id="UP000197032"/>
    </source>
</evidence>
<dbReference type="GO" id="GO:0005737">
    <property type="term" value="C:cytoplasm"/>
    <property type="evidence" value="ECO:0007669"/>
    <property type="project" value="UniProtKB-SubCell"/>
</dbReference>
<proteinExistence type="inferred from homology"/>
<dbReference type="InterPro" id="IPR046938">
    <property type="entry name" value="DNA_clamp_sf"/>
</dbReference>
<evidence type="ECO:0000256" key="10">
    <source>
        <dbReference type="PIRNR" id="PIRNR000804"/>
    </source>
</evidence>
<evidence type="ECO:0000256" key="2">
    <source>
        <dbReference type="ARBA" id="ARBA00010752"/>
    </source>
</evidence>
<accession>A0A1Z5HWB9</accession>